<feature type="domain" description="Methyltransferase type 11" evidence="3">
    <location>
        <begin position="84"/>
        <end position="122"/>
    </location>
</feature>
<evidence type="ECO:0000313" key="6">
    <source>
        <dbReference type="WBParaSite" id="TCLT_0000370401-mRNA-1"/>
    </source>
</evidence>
<reference evidence="6" key="1">
    <citation type="submission" date="2017-02" db="UniProtKB">
        <authorList>
            <consortium name="WormBaseParasite"/>
        </authorList>
    </citation>
    <scope>IDENTIFICATION</scope>
</reference>
<dbReference type="GO" id="GO:0005737">
    <property type="term" value="C:cytoplasm"/>
    <property type="evidence" value="ECO:0007669"/>
    <property type="project" value="TreeGrafter"/>
</dbReference>
<proteinExistence type="predicted"/>
<dbReference type="Gene3D" id="3.40.50.150">
    <property type="entry name" value="Vaccinia Virus protein VP39"/>
    <property type="match status" value="1"/>
</dbReference>
<dbReference type="Pfam" id="PF08241">
    <property type="entry name" value="Methyltransf_11"/>
    <property type="match status" value="1"/>
</dbReference>
<organism evidence="6">
    <name type="scientific">Thelazia callipaeda</name>
    <name type="common">Oriental eyeworm</name>
    <name type="synonym">Parasitic nematode</name>
    <dbReference type="NCBI Taxonomy" id="103827"/>
    <lineage>
        <taxon>Eukaryota</taxon>
        <taxon>Metazoa</taxon>
        <taxon>Ecdysozoa</taxon>
        <taxon>Nematoda</taxon>
        <taxon>Chromadorea</taxon>
        <taxon>Rhabditida</taxon>
        <taxon>Spirurina</taxon>
        <taxon>Spiruromorpha</taxon>
        <taxon>Thelazioidea</taxon>
        <taxon>Thelaziidae</taxon>
        <taxon>Thelazia</taxon>
    </lineage>
</organism>
<dbReference type="GO" id="GO:0008757">
    <property type="term" value="F:S-adenosylmethionine-dependent methyltransferase activity"/>
    <property type="evidence" value="ECO:0007669"/>
    <property type="project" value="InterPro"/>
</dbReference>
<dbReference type="InterPro" id="IPR029063">
    <property type="entry name" value="SAM-dependent_MTases_sf"/>
</dbReference>
<dbReference type="Proteomes" id="UP000276776">
    <property type="component" value="Unassembled WGS sequence"/>
</dbReference>
<dbReference type="OrthoDB" id="271595at2759"/>
<dbReference type="PANTHER" id="PTHR13069">
    <property type="entry name" value="ALKYLATED DNA REPAIR PROTEIN ALKB HOMOLOG 8"/>
    <property type="match status" value="1"/>
</dbReference>
<dbReference type="STRING" id="103827.A0A0N5CTZ2"/>
<reference evidence="4 5" key="2">
    <citation type="submission" date="2018-11" db="EMBL/GenBank/DDBJ databases">
        <authorList>
            <consortium name="Pathogen Informatics"/>
        </authorList>
    </citation>
    <scope>NUCLEOTIDE SEQUENCE [LARGE SCALE GENOMIC DNA]</scope>
</reference>
<dbReference type="GO" id="GO:0005634">
    <property type="term" value="C:nucleus"/>
    <property type="evidence" value="ECO:0007669"/>
    <property type="project" value="TreeGrafter"/>
</dbReference>
<dbReference type="GO" id="GO:0106335">
    <property type="term" value="F:tRNA (5-carboxymethyluridine(34)-5-O)-methyltransferase activity"/>
    <property type="evidence" value="ECO:0007669"/>
    <property type="project" value="TreeGrafter"/>
</dbReference>
<dbReference type="WBParaSite" id="TCLT_0000370401-mRNA-1">
    <property type="protein sequence ID" value="TCLT_0000370401-mRNA-1"/>
    <property type="gene ID" value="TCLT_0000370401"/>
</dbReference>
<accession>A0A0N5CTZ2</accession>
<evidence type="ECO:0000313" key="4">
    <source>
        <dbReference type="EMBL" id="VDN00392.1"/>
    </source>
</evidence>
<protein>
    <submittedName>
        <fullName evidence="6">Methyltransf_11 domain-containing protein</fullName>
    </submittedName>
</protein>
<dbReference type="InterPro" id="IPR051422">
    <property type="entry name" value="AlkB_tRNA_MeTrf/Diox"/>
</dbReference>
<evidence type="ECO:0000259" key="3">
    <source>
        <dbReference type="Pfam" id="PF08241"/>
    </source>
</evidence>
<evidence type="ECO:0000256" key="1">
    <source>
        <dbReference type="ARBA" id="ARBA00022603"/>
    </source>
</evidence>
<dbReference type="GO" id="GO:0030488">
    <property type="term" value="P:tRNA methylation"/>
    <property type="evidence" value="ECO:0007669"/>
    <property type="project" value="TreeGrafter"/>
</dbReference>
<keyword evidence="5" id="KW-1185">Reference proteome</keyword>
<sequence length="166" mass="19576">MDCDICLEILTQLRLPATVDVQLADALNLPYRREKLIQAFASFYYFTKYLHIYIHASRKKCFGCALIRNENKSVARLHITSYFLYLRSNSIDAALLISVLHHFATLTRRKQALLEVARCLKPLYVFLIYFFNFLLKISHKVHINIPYFTKSFNYLFSKLTHLVQYA</sequence>
<gene>
    <name evidence="4" type="ORF">TCLT_LOCUS3694</name>
</gene>
<dbReference type="EMBL" id="UYYF01002310">
    <property type="protein sequence ID" value="VDN00392.1"/>
    <property type="molecule type" value="Genomic_DNA"/>
</dbReference>
<dbReference type="PANTHER" id="PTHR13069:SF37">
    <property type="entry name" value="FIRE DANCER"/>
    <property type="match status" value="1"/>
</dbReference>
<name>A0A0N5CTZ2_THECL</name>
<dbReference type="SUPFAM" id="SSF53335">
    <property type="entry name" value="S-adenosyl-L-methionine-dependent methyltransferases"/>
    <property type="match status" value="1"/>
</dbReference>
<dbReference type="GO" id="GO:0002098">
    <property type="term" value="P:tRNA wobble uridine modification"/>
    <property type="evidence" value="ECO:0007669"/>
    <property type="project" value="TreeGrafter"/>
</dbReference>
<dbReference type="GO" id="GO:0000049">
    <property type="term" value="F:tRNA binding"/>
    <property type="evidence" value="ECO:0007669"/>
    <property type="project" value="TreeGrafter"/>
</dbReference>
<keyword evidence="2" id="KW-0808">Transferase</keyword>
<dbReference type="AlphaFoldDB" id="A0A0N5CTZ2"/>
<keyword evidence="1" id="KW-0489">Methyltransferase</keyword>
<evidence type="ECO:0000313" key="5">
    <source>
        <dbReference type="Proteomes" id="UP000276776"/>
    </source>
</evidence>
<evidence type="ECO:0000256" key="2">
    <source>
        <dbReference type="ARBA" id="ARBA00022679"/>
    </source>
</evidence>
<dbReference type="InterPro" id="IPR013216">
    <property type="entry name" value="Methyltransf_11"/>
</dbReference>